<proteinExistence type="predicted"/>
<reference evidence="1 2" key="1">
    <citation type="submission" date="2024-05" db="EMBL/GenBank/DDBJ databases">
        <title>Genome sequencing and assembly of Indian major carp, Cirrhinus mrigala (Hamilton, 1822).</title>
        <authorList>
            <person name="Mohindra V."/>
            <person name="Chowdhury L.M."/>
            <person name="Lal K."/>
            <person name="Jena J.K."/>
        </authorList>
    </citation>
    <scope>NUCLEOTIDE SEQUENCE [LARGE SCALE GENOMIC DNA]</scope>
    <source>
        <strain evidence="1">CM1030</strain>
        <tissue evidence="1">Blood</tissue>
    </source>
</reference>
<organism evidence="1 2">
    <name type="scientific">Cirrhinus mrigala</name>
    <name type="common">Mrigala</name>
    <dbReference type="NCBI Taxonomy" id="683832"/>
    <lineage>
        <taxon>Eukaryota</taxon>
        <taxon>Metazoa</taxon>
        <taxon>Chordata</taxon>
        <taxon>Craniata</taxon>
        <taxon>Vertebrata</taxon>
        <taxon>Euteleostomi</taxon>
        <taxon>Actinopterygii</taxon>
        <taxon>Neopterygii</taxon>
        <taxon>Teleostei</taxon>
        <taxon>Ostariophysi</taxon>
        <taxon>Cypriniformes</taxon>
        <taxon>Cyprinidae</taxon>
        <taxon>Labeoninae</taxon>
        <taxon>Labeonini</taxon>
        <taxon>Cirrhinus</taxon>
    </lineage>
</organism>
<name>A0ABD0P4L8_CIRMR</name>
<dbReference type="AlphaFoldDB" id="A0ABD0P4L8"/>
<evidence type="ECO:0000313" key="1">
    <source>
        <dbReference type="EMBL" id="KAL0169043.1"/>
    </source>
</evidence>
<evidence type="ECO:0000313" key="2">
    <source>
        <dbReference type="Proteomes" id="UP001529510"/>
    </source>
</evidence>
<keyword evidence="2" id="KW-1185">Reference proteome</keyword>
<sequence length="82" mass="9036">TIKLQDDGGGLTQGGPGVSFRALEEDKMSIAALEERLSSSDAEWARWLQQCELEAELIAIIRLEVNLLFFPRTFEDGPLVSG</sequence>
<feature type="non-terminal residue" evidence="1">
    <location>
        <position position="82"/>
    </location>
</feature>
<feature type="non-terminal residue" evidence="1">
    <location>
        <position position="1"/>
    </location>
</feature>
<dbReference type="EMBL" id="JAMKFB020000018">
    <property type="protein sequence ID" value="KAL0169043.1"/>
    <property type="molecule type" value="Genomic_DNA"/>
</dbReference>
<dbReference type="Proteomes" id="UP001529510">
    <property type="component" value="Unassembled WGS sequence"/>
</dbReference>
<gene>
    <name evidence="1" type="ORF">M9458_037265</name>
</gene>
<protein>
    <submittedName>
        <fullName evidence="1">Uncharacterized protein</fullName>
    </submittedName>
</protein>
<accession>A0ABD0P4L8</accession>
<comment type="caution">
    <text evidence="1">The sequence shown here is derived from an EMBL/GenBank/DDBJ whole genome shotgun (WGS) entry which is preliminary data.</text>
</comment>